<organism evidence="2 3">
    <name type="scientific">Plectus sambesii</name>
    <dbReference type="NCBI Taxonomy" id="2011161"/>
    <lineage>
        <taxon>Eukaryota</taxon>
        <taxon>Metazoa</taxon>
        <taxon>Ecdysozoa</taxon>
        <taxon>Nematoda</taxon>
        <taxon>Chromadorea</taxon>
        <taxon>Plectida</taxon>
        <taxon>Plectina</taxon>
        <taxon>Plectoidea</taxon>
        <taxon>Plectidae</taxon>
        <taxon>Plectus</taxon>
    </lineage>
</organism>
<name>A0A914V127_9BILA</name>
<evidence type="ECO:0000256" key="1">
    <source>
        <dbReference type="SAM" id="MobiDB-lite"/>
    </source>
</evidence>
<sequence length="193" mass="21632">MDERAPPPGGRQNSPQEMLRKNATQSVITEGRPLAPRERERRSSRIGSFLRYVVSPRSNASEERRCGGVFVRKGIFSRLRTRGVSMLEYYLAEASDGRHSFGRRSSANNNHSALGVNGKHPLHTLALIDKRVVLAFLPFFTDLCVFAYTVPPTPVVLSLNELVVFAHSLRVVPFRTLSHVSAVALNMRMVEME</sequence>
<evidence type="ECO:0000313" key="2">
    <source>
        <dbReference type="Proteomes" id="UP000887566"/>
    </source>
</evidence>
<feature type="compositionally biased region" description="Polar residues" evidence="1">
    <location>
        <begin position="11"/>
        <end position="28"/>
    </location>
</feature>
<accession>A0A914V127</accession>
<dbReference type="AlphaFoldDB" id="A0A914V127"/>
<keyword evidence="2" id="KW-1185">Reference proteome</keyword>
<feature type="region of interest" description="Disordered" evidence="1">
    <location>
        <begin position="1"/>
        <end position="42"/>
    </location>
</feature>
<dbReference type="WBParaSite" id="PSAMB.scaffold1431size31607.g13106.t1">
    <property type="protein sequence ID" value="PSAMB.scaffold1431size31607.g13106.t1"/>
    <property type="gene ID" value="PSAMB.scaffold1431size31607.g13106"/>
</dbReference>
<reference evidence="3" key="1">
    <citation type="submission" date="2022-11" db="UniProtKB">
        <authorList>
            <consortium name="WormBaseParasite"/>
        </authorList>
    </citation>
    <scope>IDENTIFICATION</scope>
</reference>
<evidence type="ECO:0000313" key="3">
    <source>
        <dbReference type="WBParaSite" id="PSAMB.scaffold1431size31607.g13106.t1"/>
    </source>
</evidence>
<proteinExistence type="predicted"/>
<protein>
    <submittedName>
        <fullName evidence="3">Uncharacterized protein</fullName>
    </submittedName>
</protein>
<dbReference type="Proteomes" id="UP000887566">
    <property type="component" value="Unplaced"/>
</dbReference>